<dbReference type="InterPro" id="IPR010131">
    <property type="entry name" value="MdtP/NodT-like"/>
</dbReference>
<evidence type="ECO:0000256" key="2">
    <source>
        <dbReference type="RuleBase" id="RU362097"/>
    </source>
</evidence>
<evidence type="ECO:0000313" key="5">
    <source>
        <dbReference type="Proteomes" id="UP001515641"/>
    </source>
</evidence>
<dbReference type="Proteomes" id="UP001515641">
    <property type="component" value="Unassembled WGS sequence"/>
</dbReference>
<evidence type="ECO:0000313" key="4">
    <source>
        <dbReference type="EMBL" id="NHR08536.1"/>
    </source>
</evidence>
<sequence length="452" mass="48713">MLLSVGACAVLSLTGCTSMQPSSSIGKVSVAVPAKWNEVVTGSKGYDATNWWHSFGIHELDDLISTALASNRDLRIATARLEQARALTDRAQADRRPQLDAVAAAQRGRNNGLDPKTERSSVGMRASWEVDLFGRGALAVDASQADAQASQYALEAAQIALAADVAAAYFELRTLAQRVEWRRQASLVAENQLKVAQRKFIAGQTTALEVERWRTELAQEQATIAQLDGQRRVHHRQLAVLLGVGEAPVLGLLATGEAPPPPALKLPGELLERRPDVLRQARALDGALARVGVARKEVYPKLQIDWAGSRERTALVGGGASPQIVLAYGVSLSLPILDGGRIRSNIKIQEARAKEAMAEYEKTMLQALADVESALAQWTASEVSLREWRKAEAAGNVAVSHAGRMFDAGMSDQSAVLDARRNYLHAQDEVSQAEGARWAAAVNLRRVFAGAI</sequence>
<evidence type="ECO:0000256" key="1">
    <source>
        <dbReference type="ARBA" id="ARBA00007613"/>
    </source>
</evidence>
<dbReference type="Pfam" id="PF02321">
    <property type="entry name" value="OEP"/>
    <property type="match status" value="2"/>
</dbReference>
<organism evidence="4 5">
    <name type="scientific">Chromobacterium fluminis</name>
    <dbReference type="NCBI Taxonomy" id="3044269"/>
    <lineage>
        <taxon>Bacteria</taxon>
        <taxon>Pseudomonadati</taxon>
        <taxon>Pseudomonadota</taxon>
        <taxon>Betaproteobacteria</taxon>
        <taxon>Neisseriales</taxon>
        <taxon>Chromobacteriaceae</taxon>
        <taxon>Chromobacterium</taxon>
    </lineage>
</organism>
<dbReference type="InterPro" id="IPR003423">
    <property type="entry name" value="OMP_efflux"/>
</dbReference>
<comment type="similarity">
    <text evidence="1 2">Belongs to the outer membrane factor (OMF) (TC 1.B.17) family.</text>
</comment>
<keyword evidence="2" id="KW-0472">Membrane</keyword>
<comment type="subcellular location">
    <subcellularLocation>
        <location evidence="2">Cell membrane</location>
        <topology evidence="2">Lipid-anchor</topology>
    </subcellularLocation>
</comment>
<comment type="caution">
    <text evidence="4">The sequence shown here is derived from an EMBL/GenBank/DDBJ whole genome shotgun (WGS) entry which is preliminary data.</text>
</comment>
<dbReference type="PANTHER" id="PTHR30203">
    <property type="entry name" value="OUTER MEMBRANE CATION EFFLUX PROTEIN"/>
    <property type="match status" value="1"/>
</dbReference>
<dbReference type="EMBL" id="JAAOMA010000067">
    <property type="protein sequence ID" value="NHR08536.1"/>
    <property type="molecule type" value="Genomic_DNA"/>
</dbReference>
<name>A0ABX0LCA1_9NEIS</name>
<keyword evidence="5" id="KW-1185">Reference proteome</keyword>
<dbReference type="Gene3D" id="1.20.1600.10">
    <property type="entry name" value="Outer membrane efflux proteins (OEP)"/>
    <property type="match status" value="1"/>
</dbReference>
<proteinExistence type="inferred from homology"/>
<keyword evidence="3" id="KW-0175">Coiled coil</keyword>
<keyword evidence="2" id="KW-0564">Palmitate</keyword>
<dbReference type="PANTHER" id="PTHR30203:SF29">
    <property type="entry name" value="PROTEIN CYAE"/>
    <property type="match status" value="1"/>
</dbReference>
<reference evidence="4 5" key="1">
    <citation type="submission" date="2020-03" db="EMBL/GenBank/DDBJ databases">
        <title>Draft genome sequence of environmentally isolated cultures.</title>
        <authorList>
            <person name="Wilson H.S."/>
            <person name="De Leon M.E."/>
        </authorList>
    </citation>
    <scope>NUCLEOTIDE SEQUENCE [LARGE SCALE GENOMIC DNA]</scope>
    <source>
        <strain evidence="4 5">HSC-31F16</strain>
    </source>
</reference>
<evidence type="ECO:0000256" key="3">
    <source>
        <dbReference type="SAM" id="Coils"/>
    </source>
</evidence>
<feature type="coiled-coil region" evidence="3">
    <location>
        <begin position="346"/>
        <end position="377"/>
    </location>
</feature>
<accession>A0ABX0LCA1</accession>
<keyword evidence="2" id="KW-1134">Transmembrane beta strand</keyword>
<keyword evidence="2" id="KW-0812">Transmembrane</keyword>
<dbReference type="SUPFAM" id="SSF56954">
    <property type="entry name" value="Outer membrane efflux proteins (OEP)"/>
    <property type="match status" value="1"/>
</dbReference>
<keyword evidence="2" id="KW-0449">Lipoprotein</keyword>
<gene>
    <name evidence="4" type="ORF">HA052_25430</name>
</gene>
<protein>
    <submittedName>
        <fullName evidence="4">TolC family protein</fullName>
    </submittedName>
</protein>
<dbReference type="NCBIfam" id="TIGR01845">
    <property type="entry name" value="outer_NodT"/>
    <property type="match status" value="1"/>
</dbReference>
<dbReference type="Gene3D" id="2.20.200.10">
    <property type="entry name" value="Outer membrane efflux proteins (OEP)"/>
    <property type="match status" value="1"/>
</dbReference>